<comment type="caution">
    <text evidence="1">The sequence shown here is derived from an EMBL/GenBank/DDBJ whole genome shotgun (WGS) entry which is preliminary data.</text>
</comment>
<protein>
    <submittedName>
        <fullName evidence="1">Uncharacterized protein</fullName>
    </submittedName>
</protein>
<gene>
    <name evidence="1" type="ORF">Poly41_49610</name>
</gene>
<dbReference type="EMBL" id="SJPV01000010">
    <property type="protein sequence ID" value="TWU33209.1"/>
    <property type="molecule type" value="Genomic_DNA"/>
</dbReference>
<keyword evidence="2" id="KW-1185">Reference proteome</keyword>
<name>A0A5C6DE65_9BACT</name>
<dbReference type="Proteomes" id="UP000319143">
    <property type="component" value="Unassembled WGS sequence"/>
</dbReference>
<reference evidence="1 2" key="1">
    <citation type="submission" date="2019-02" db="EMBL/GenBank/DDBJ databases">
        <title>Deep-cultivation of Planctomycetes and their phenomic and genomic characterization uncovers novel biology.</title>
        <authorList>
            <person name="Wiegand S."/>
            <person name="Jogler M."/>
            <person name="Boedeker C."/>
            <person name="Pinto D."/>
            <person name="Vollmers J."/>
            <person name="Rivas-Marin E."/>
            <person name="Kohn T."/>
            <person name="Peeters S.H."/>
            <person name="Heuer A."/>
            <person name="Rast P."/>
            <person name="Oberbeckmann S."/>
            <person name="Bunk B."/>
            <person name="Jeske O."/>
            <person name="Meyerdierks A."/>
            <person name="Storesund J.E."/>
            <person name="Kallscheuer N."/>
            <person name="Luecker S."/>
            <person name="Lage O.M."/>
            <person name="Pohl T."/>
            <person name="Merkel B.J."/>
            <person name="Hornburger P."/>
            <person name="Mueller R.-W."/>
            <person name="Bruemmer F."/>
            <person name="Labrenz M."/>
            <person name="Spormann A.M."/>
            <person name="Op Den Camp H."/>
            <person name="Overmann J."/>
            <person name="Amann R."/>
            <person name="Jetten M.S.M."/>
            <person name="Mascher T."/>
            <person name="Medema M.H."/>
            <person name="Devos D.P."/>
            <person name="Kaster A.-K."/>
            <person name="Ovreas L."/>
            <person name="Rohde M."/>
            <person name="Galperin M.Y."/>
            <person name="Jogler C."/>
        </authorList>
    </citation>
    <scope>NUCLEOTIDE SEQUENCE [LARGE SCALE GENOMIC DNA]</scope>
    <source>
        <strain evidence="1 2">Poly41</strain>
    </source>
</reference>
<organism evidence="1 2">
    <name type="scientific">Novipirellula artificiosorum</name>
    <dbReference type="NCBI Taxonomy" id="2528016"/>
    <lineage>
        <taxon>Bacteria</taxon>
        <taxon>Pseudomonadati</taxon>
        <taxon>Planctomycetota</taxon>
        <taxon>Planctomycetia</taxon>
        <taxon>Pirellulales</taxon>
        <taxon>Pirellulaceae</taxon>
        <taxon>Novipirellula</taxon>
    </lineage>
</organism>
<evidence type="ECO:0000313" key="2">
    <source>
        <dbReference type="Proteomes" id="UP000319143"/>
    </source>
</evidence>
<accession>A0A5C6DE65</accession>
<dbReference type="AlphaFoldDB" id="A0A5C6DE65"/>
<evidence type="ECO:0000313" key="1">
    <source>
        <dbReference type="EMBL" id="TWU33209.1"/>
    </source>
</evidence>
<proteinExistence type="predicted"/>
<sequence length="72" mass="7918">MGVDPYPCELVWSASSINLAVKQIGNGFVIELDRDRCTGLFDQFDIDDQQRVVGVADAEPANLTRSCVTKTQ</sequence>